<dbReference type="Proteomes" id="UP000019277">
    <property type="component" value="Unassembled WGS sequence"/>
</dbReference>
<gene>
    <name evidence="2" type="ORF">UO65_2665</name>
</gene>
<dbReference type="STRING" id="909613.UO65_2665"/>
<reference evidence="2 3" key="1">
    <citation type="journal article" date="2014" name="Genome Announc.">
        <title>Draft Genome Sequence of the Antitrypanosomally Active Sponge-Associated Bacterium Actinokineospora sp. Strain EG49.</title>
        <authorList>
            <person name="Harjes J."/>
            <person name="Ryu T."/>
            <person name="Abdelmohsen U.R."/>
            <person name="Moitinho-Silva L."/>
            <person name="Horn H."/>
            <person name="Ravasi T."/>
            <person name="Hentschel U."/>
        </authorList>
    </citation>
    <scope>NUCLEOTIDE SEQUENCE [LARGE SCALE GENOMIC DNA]</scope>
    <source>
        <strain evidence="2 3">EG49</strain>
    </source>
</reference>
<name>W7J7J3_9PSEU</name>
<evidence type="ECO:0000256" key="1">
    <source>
        <dbReference type="SAM" id="MobiDB-lite"/>
    </source>
</evidence>
<dbReference type="eggNOG" id="ENOG5030RZR">
    <property type="taxonomic scope" value="Bacteria"/>
</dbReference>
<evidence type="ECO:0000313" key="3">
    <source>
        <dbReference type="Proteomes" id="UP000019277"/>
    </source>
</evidence>
<feature type="compositionally biased region" description="Basic and acidic residues" evidence="1">
    <location>
        <begin position="1"/>
        <end position="11"/>
    </location>
</feature>
<organism evidence="2 3">
    <name type="scientific">Actinokineospora spheciospongiae</name>
    <dbReference type="NCBI Taxonomy" id="909613"/>
    <lineage>
        <taxon>Bacteria</taxon>
        <taxon>Bacillati</taxon>
        <taxon>Actinomycetota</taxon>
        <taxon>Actinomycetes</taxon>
        <taxon>Pseudonocardiales</taxon>
        <taxon>Pseudonocardiaceae</taxon>
        <taxon>Actinokineospora</taxon>
    </lineage>
</organism>
<feature type="region of interest" description="Disordered" evidence="1">
    <location>
        <begin position="68"/>
        <end position="93"/>
    </location>
</feature>
<proteinExistence type="predicted"/>
<dbReference type="PATRIC" id="fig|909613.9.peg.2665"/>
<feature type="region of interest" description="Disordered" evidence="1">
    <location>
        <begin position="1"/>
        <end position="21"/>
    </location>
</feature>
<comment type="caution">
    <text evidence="2">The sequence shown here is derived from an EMBL/GenBank/DDBJ whole genome shotgun (WGS) entry which is preliminary data.</text>
</comment>
<feature type="compositionally biased region" description="Basic and acidic residues" evidence="1">
    <location>
        <begin position="81"/>
        <end position="91"/>
    </location>
</feature>
<sequence>MVAQVEVDRGGPDPGAVGVEGDRDGLAALLVEQVGVEAAGGQRQRRAVEVAQQGLAVGLVDRRPVDRRAPVRAGGVEDAGDPERRLERGHPPDQPLRHVLLVAGEGAQVVGVGGGRRRGEPLRFVAVVLEVVGRGLVELVAGVVPGAAALAVHPGAQPAEERGRVLGDLERLHGLVLERHPRGRLGVPAQGAVLDPDGLPVLGRRPQQRQPDLLDQGVLFGRVQLRRLCHGDIFSCRFALGIRWDLASGACLRR</sequence>
<evidence type="ECO:0000313" key="2">
    <source>
        <dbReference type="EMBL" id="EWC62029.1"/>
    </source>
</evidence>
<protein>
    <submittedName>
        <fullName evidence="2">Uncharacterized protein</fullName>
    </submittedName>
</protein>
<keyword evidence="3" id="KW-1185">Reference proteome</keyword>
<accession>W7J7J3</accession>
<dbReference type="AlphaFoldDB" id="W7J7J3"/>
<dbReference type="EMBL" id="AYXG01000092">
    <property type="protein sequence ID" value="EWC62029.1"/>
    <property type="molecule type" value="Genomic_DNA"/>
</dbReference>